<comment type="caution">
    <text evidence="1">The sequence shown here is derived from an EMBL/GenBank/DDBJ whole genome shotgun (WGS) entry which is preliminary data.</text>
</comment>
<protein>
    <submittedName>
        <fullName evidence="1">Uncharacterized protein</fullName>
    </submittedName>
</protein>
<name>A0A830GPA8_9EURY</name>
<dbReference type="Pfam" id="PF24370">
    <property type="entry name" value="DUF7526"/>
    <property type="match status" value="1"/>
</dbReference>
<dbReference type="EMBL" id="BMOU01000004">
    <property type="protein sequence ID" value="GGN97740.1"/>
    <property type="molecule type" value="Genomic_DNA"/>
</dbReference>
<organism evidence="1 2">
    <name type="scientific">Haloarcula pellucida</name>
    <dbReference type="NCBI Taxonomy" id="1427151"/>
    <lineage>
        <taxon>Archaea</taxon>
        <taxon>Methanobacteriati</taxon>
        <taxon>Methanobacteriota</taxon>
        <taxon>Stenosarchaea group</taxon>
        <taxon>Halobacteria</taxon>
        <taxon>Halobacteriales</taxon>
        <taxon>Haloarculaceae</taxon>
        <taxon>Haloarcula</taxon>
    </lineage>
</organism>
<reference evidence="1" key="1">
    <citation type="journal article" date="2014" name="Int. J. Syst. Evol. Microbiol.">
        <title>Complete genome sequence of Corynebacterium casei LMG S-19264T (=DSM 44701T), isolated from a smear-ripened cheese.</title>
        <authorList>
            <consortium name="US DOE Joint Genome Institute (JGI-PGF)"/>
            <person name="Walter F."/>
            <person name="Albersmeier A."/>
            <person name="Kalinowski J."/>
            <person name="Ruckert C."/>
        </authorList>
    </citation>
    <scope>NUCLEOTIDE SEQUENCE</scope>
    <source>
        <strain evidence="1">JCM 17820</strain>
    </source>
</reference>
<evidence type="ECO:0000313" key="2">
    <source>
        <dbReference type="Proteomes" id="UP000605784"/>
    </source>
</evidence>
<keyword evidence="2" id="KW-1185">Reference proteome</keyword>
<dbReference type="Proteomes" id="UP000605784">
    <property type="component" value="Unassembled WGS sequence"/>
</dbReference>
<sequence length="96" mass="10717">MTETITGEVIHVVPPEDLDDYELDPDLQSLAETRYVLVCRKGGRPSWVERIVAFLRRTPIEPVTLVADRPAEEGEDVTASVESTGVTGVYDVIEFR</sequence>
<gene>
    <name evidence="1" type="ORF">GCM10009030_27300</name>
</gene>
<reference evidence="1" key="2">
    <citation type="submission" date="2020-09" db="EMBL/GenBank/DDBJ databases">
        <authorList>
            <person name="Sun Q."/>
            <person name="Ohkuma M."/>
        </authorList>
    </citation>
    <scope>NUCLEOTIDE SEQUENCE</scope>
    <source>
        <strain evidence="1">JCM 17820</strain>
    </source>
</reference>
<dbReference type="AlphaFoldDB" id="A0A830GPA8"/>
<accession>A0A830GPA8</accession>
<evidence type="ECO:0000313" key="1">
    <source>
        <dbReference type="EMBL" id="GGN97740.1"/>
    </source>
</evidence>
<dbReference type="InterPro" id="IPR055948">
    <property type="entry name" value="DUF7526"/>
</dbReference>
<proteinExistence type="predicted"/>
<dbReference type="RefSeq" id="WP_188998838.1">
    <property type="nucleotide sequence ID" value="NZ_BMOU01000004.1"/>
</dbReference>